<dbReference type="InterPro" id="IPR050465">
    <property type="entry name" value="UPF0194_transport"/>
</dbReference>
<accession>A0A517N7P0</accession>
<evidence type="ECO:0000313" key="6">
    <source>
        <dbReference type="EMBL" id="QDT03159.1"/>
    </source>
</evidence>
<dbReference type="GO" id="GO:0030313">
    <property type="term" value="C:cell envelope"/>
    <property type="evidence" value="ECO:0007669"/>
    <property type="project" value="UniProtKB-SubCell"/>
</dbReference>
<evidence type="ECO:0000256" key="3">
    <source>
        <dbReference type="SAM" id="Coils"/>
    </source>
</evidence>
<comment type="subcellular location">
    <subcellularLocation>
        <location evidence="1">Cell envelope</location>
    </subcellularLocation>
</comment>
<evidence type="ECO:0000313" key="7">
    <source>
        <dbReference type="Proteomes" id="UP000318538"/>
    </source>
</evidence>
<dbReference type="Proteomes" id="UP000318538">
    <property type="component" value="Chromosome"/>
</dbReference>
<keyword evidence="4" id="KW-0732">Signal</keyword>
<evidence type="ECO:0000259" key="5">
    <source>
        <dbReference type="Pfam" id="PF25917"/>
    </source>
</evidence>
<dbReference type="AlphaFoldDB" id="A0A517N7P0"/>
<dbReference type="PANTHER" id="PTHR32347:SF23">
    <property type="entry name" value="BLL5650 PROTEIN"/>
    <property type="match status" value="1"/>
</dbReference>
<dbReference type="PANTHER" id="PTHR32347">
    <property type="entry name" value="EFFLUX SYSTEM COMPONENT YKNX-RELATED"/>
    <property type="match status" value="1"/>
</dbReference>
<reference evidence="6 7" key="1">
    <citation type="submission" date="2019-02" db="EMBL/GenBank/DDBJ databases">
        <title>Deep-cultivation of Planctomycetes and their phenomic and genomic characterization uncovers novel biology.</title>
        <authorList>
            <person name="Wiegand S."/>
            <person name="Jogler M."/>
            <person name="Boedeker C."/>
            <person name="Pinto D."/>
            <person name="Vollmers J."/>
            <person name="Rivas-Marin E."/>
            <person name="Kohn T."/>
            <person name="Peeters S.H."/>
            <person name="Heuer A."/>
            <person name="Rast P."/>
            <person name="Oberbeckmann S."/>
            <person name="Bunk B."/>
            <person name="Jeske O."/>
            <person name="Meyerdierks A."/>
            <person name="Storesund J.E."/>
            <person name="Kallscheuer N."/>
            <person name="Luecker S."/>
            <person name="Lage O.M."/>
            <person name="Pohl T."/>
            <person name="Merkel B.J."/>
            <person name="Hornburger P."/>
            <person name="Mueller R.-W."/>
            <person name="Bruemmer F."/>
            <person name="Labrenz M."/>
            <person name="Spormann A.M."/>
            <person name="Op den Camp H."/>
            <person name="Overmann J."/>
            <person name="Amann R."/>
            <person name="Jetten M.S.M."/>
            <person name="Mascher T."/>
            <person name="Medema M.H."/>
            <person name="Devos D.P."/>
            <person name="Kaster A.-K."/>
            <person name="Ovreas L."/>
            <person name="Rohde M."/>
            <person name="Galperin M.Y."/>
            <person name="Jogler C."/>
        </authorList>
    </citation>
    <scope>NUCLEOTIDE SEQUENCE [LARGE SCALE GENOMIC DNA]</scope>
    <source>
        <strain evidence="6 7">K22_7</strain>
    </source>
</reference>
<feature type="domain" description="Multidrug resistance protein MdtA-like barrel-sandwich hybrid" evidence="5">
    <location>
        <begin position="47"/>
        <end position="282"/>
    </location>
</feature>
<sequence length="364" mass="40075" precursor="true">MLPKRAIQSVVRSTVCLVLGCVLSHSAVADDTIAMDDLIVTVIESIDVPAGRTGSIASMTVREGDSVATGKLIATTDDREARIRQAIAATQLDVARRKIKDGLSTEQAEAAVGSTRQAAKEQEMLKRVANKKATNLVRIAATEKASEVAKNELDRALASRRAYAQSISTSEIEGLRLAYEKSILETQQAKSEHEIEELSAQAETEAAAGHLWLVQQSKLELRQAEVDEKINELNLELARQQTELANLEVLRHQVVSPIDGVVVEIHRRPGDWVTEGEPMVRVIRLNRLRAEGFANLDDVSALKRSPQVNLRIQTAESVVQRSGKIVFVSPEIDPVNKQVRFWVEFDNSDLVVLPGMRLSLELTP</sequence>
<keyword evidence="6" id="KW-0808">Transferase</keyword>
<dbReference type="RefSeq" id="WP_218933837.1">
    <property type="nucleotide sequence ID" value="NZ_CP036525.1"/>
</dbReference>
<evidence type="ECO:0000256" key="1">
    <source>
        <dbReference type="ARBA" id="ARBA00004196"/>
    </source>
</evidence>
<dbReference type="GO" id="GO:0016740">
    <property type="term" value="F:transferase activity"/>
    <property type="evidence" value="ECO:0007669"/>
    <property type="project" value="UniProtKB-KW"/>
</dbReference>
<feature type="signal peptide" evidence="4">
    <location>
        <begin position="1"/>
        <end position="29"/>
    </location>
</feature>
<feature type="coiled-coil region" evidence="3">
    <location>
        <begin position="181"/>
        <end position="250"/>
    </location>
</feature>
<dbReference type="EMBL" id="CP036525">
    <property type="protein sequence ID" value="QDT03159.1"/>
    <property type="molecule type" value="Genomic_DNA"/>
</dbReference>
<dbReference type="Gene3D" id="2.40.50.100">
    <property type="match status" value="2"/>
</dbReference>
<name>A0A517N7P0_9BACT</name>
<dbReference type="Gene3D" id="2.40.30.170">
    <property type="match status" value="1"/>
</dbReference>
<keyword evidence="7" id="KW-1185">Reference proteome</keyword>
<proteinExistence type="predicted"/>
<evidence type="ECO:0000256" key="2">
    <source>
        <dbReference type="ARBA" id="ARBA00023054"/>
    </source>
</evidence>
<gene>
    <name evidence="6" type="ORF">K227x_15410</name>
</gene>
<protein>
    <submittedName>
        <fullName evidence="6">Dihydrolipoamide acetyltransferase</fullName>
    </submittedName>
</protein>
<feature type="chain" id="PRO_5022113807" evidence="4">
    <location>
        <begin position="30"/>
        <end position="364"/>
    </location>
</feature>
<dbReference type="InterPro" id="IPR058625">
    <property type="entry name" value="MdtA-like_BSH"/>
</dbReference>
<dbReference type="SUPFAM" id="SSF111369">
    <property type="entry name" value="HlyD-like secretion proteins"/>
    <property type="match status" value="1"/>
</dbReference>
<keyword evidence="2 3" id="KW-0175">Coiled coil</keyword>
<dbReference type="KEGG" id="rlc:K227x_15410"/>
<organism evidence="6 7">
    <name type="scientific">Rubripirellula lacrimiformis</name>
    <dbReference type="NCBI Taxonomy" id="1930273"/>
    <lineage>
        <taxon>Bacteria</taxon>
        <taxon>Pseudomonadati</taxon>
        <taxon>Planctomycetota</taxon>
        <taxon>Planctomycetia</taxon>
        <taxon>Pirellulales</taxon>
        <taxon>Pirellulaceae</taxon>
        <taxon>Rubripirellula</taxon>
    </lineage>
</organism>
<dbReference type="Pfam" id="PF25917">
    <property type="entry name" value="BSH_RND"/>
    <property type="match status" value="1"/>
</dbReference>
<evidence type="ECO:0000256" key="4">
    <source>
        <dbReference type="SAM" id="SignalP"/>
    </source>
</evidence>